<name>A0ABU5MSC5_9BACT</name>
<evidence type="ECO:0000256" key="7">
    <source>
        <dbReference type="PROSITE-ProRule" id="PRU00703"/>
    </source>
</evidence>
<evidence type="ECO:0000259" key="11">
    <source>
        <dbReference type="PROSITE" id="PS51846"/>
    </source>
</evidence>
<dbReference type="Pfam" id="PF03471">
    <property type="entry name" value="CorC_HlyC"/>
    <property type="match status" value="1"/>
</dbReference>
<dbReference type="InterPro" id="IPR000644">
    <property type="entry name" value="CBS_dom"/>
</dbReference>
<evidence type="ECO:0000256" key="2">
    <source>
        <dbReference type="ARBA" id="ARBA00022692"/>
    </source>
</evidence>
<evidence type="ECO:0000256" key="1">
    <source>
        <dbReference type="ARBA" id="ARBA00004141"/>
    </source>
</evidence>
<dbReference type="InterPro" id="IPR044751">
    <property type="entry name" value="Ion_transp-like_CBS"/>
</dbReference>
<feature type="transmembrane region" description="Helical" evidence="9">
    <location>
        <begin position="86"/>
        <end position="103"/>
    </location>
</feature>
<dbReference type="EMBL" id="JARVCO010000002">
    <property type="protein sequence ID" value="MDZ8117104.1"/>
    <property type="molecule type" value="Genomic_DNA"/>
</dbReference>
<dbReference type="PANTHER" id="PTHR22777">
    <property type="entry name" value="HEMOLYSIN-RELATED"/>
    <property type="match status" value="1"/>
</dbReference>
<evidence type="ECO:0000256" key="4">
    <source>
        <dbReference type="ARBA" id="ARBA00022989"/>
    </source>
</evidence>
<dbReference type="PANTHER" id="PTHR22777:SF17">
    <property type="entry name" value="UPF0053 PROTEIN SLL0260"/>
    <property type="match status" value="1"/>
</dbReference>
<dbReference type="PROSITE" id="PS51371">
    <property type="entry name" value="CBS"/>
    <property type="match status" value="1"/>
</dbReference>
<protein>
    <submittedName>
        <fullName evidence="12">Hemolysin family protein</fullName>
    </submittedName>
</protein>
<dbReference type="SMART" id="SM01091">
    <property type="entry name" value="CorC_HlyC"/>
    <property type="match status" value="1"/>
</dbReference>
<dbReference type="Gene3D" id="3.10.580.10">
    <property type="entry name" value="CBS-domain"/>
    <property type="match status" value="1"/>
</dbReference>
<dbReference type="InterPro" id="IPR016169">
    <property type="entry name" value="FAD-bd_PCMH_sub2"/>
</dbReference>
<comment type="subcellular location">
    <subcellularLocation>
        <location evidence="1">Membrane</location>
        <topology evidence="1">Multi-pass membrane protein</topology>
    </subcellularLocation>
</comment>
<feature type="domain" description="CNNM transmembrane" evidence="11">
    <location>
        <begin position="1"/>
        <end position="176"/>
    </location>
</feature>
<dbReference type="Pfam" id="PF01595">
    <property type="entry name" value="CNNM"/>
    <property type="match status" value="1"/>
</dbReference>
<evidence type="ECO:0000256" key="8">
    <source>
        <dbReference type="PROSITE-ProRule" id="PRU01193"/>
    </source>
</evidence>
<dbReference type="InterPro" id="IPR005170">
    <property type="entry name" value="Transptr-assoc_dom"/>
</dbReference>
<dbReference type="Pfam" id="PF00571">
    <property type="entry name" value="CBS"/>
    <property type="match status" value="1"/>
</dbReference>
<gene>
    <name evidence="12" type="ORF">P9H32_00565</name>
</gene>
<dbReference type="PROSITE" id="PS51846">
    <property type="entry name" value="CNNM"/>
    <property type="match status" value="1"/>
</dbReference>
<keyword evidence="6 8" id="KW-0472">Membrane</keyword>
<feature type="transmembrane region" description="Helical" evidence="9">
    <location>
        <begin position="48"/>
        <end position="74"/>
    </location>
</feature>
<comment type="caution">
    <text evidence="12">The sequence shown here is derived from an EMBL/GenBank/DDBJ whole genome shotgun (WGS) entry which is preliminary data.</text>
</comment>
<dbReference type="SUPFAM" id="SSF54631">
    <property type="entry name" value="CBS-domain pair"/>
    <property type="match status" value="1"/>
</dbReference>
<evidence type="ECO:0000256" key="3">
    <source>
        <dbReference type="ARBA" id="ARBA00022737"/>
    </source>
</evidence>
<evidence type="ECO:0000256" key="6">
    <source>
        <dbReference type="ARBA" id="ARBA00023136"/>
    </source>
</evidence>
<keyword evidence="4 8" id="KW-1133">Transmembrane helix</keyword>
<evidence type="ECO:0000256" key="9">
    <source>
        <dbReference type="SAM" id="Phobius"/>
    </source>
</evidence>
<dbReference type="Proteomes" id="UP001290861">
    <property type="component" value="Unassembled WGS sequence"/>
</dbReference>
<sequence>MAVLLLCSAFFSGTETALFSLSRDQIKKLRAHGRHVDRLLVLLRDNPAGLLVAILFGNLVVNILFFCMSASFALEIGNTYGEWWQALIGFAVLVTVILSGEIFPKAIGISFPERIVRLNSPLLSFWFHFMGPVRMALEIITRKMEPSEEHDNRIDSRELKMLIEVTHHDPTFGKQEKAIVEDIVNLPEIRLREIMVPRVRQLFRRADAPAGEALAEAAEQELELIPIYEEDEDNIVGVVEVSDLFANSDPDKPLKLFSRPVRFVPETKRADAMLREFMDEELRMVCVVDEYGGLAGTIMLEDLLEEVVGEFDAMEVPQVEQLSETTYRLQGNLGIREWRSLFVGFLHEEMMRDLALDTLSGLVVSLLKRLPATGDVVEVGNLRFTVEQVRSNRIETVLLELVMADDGGDA</sequence>
<feature type="domain" description="CBS" evidence="10">
    <location>
        <begin position="257"/>
        <end position="314"/>
    </location>
</feature>
<organism evidence="12 13">
    <name type="scientific">Pontiella agarivorans</name>
    <dbReference type="NCBI Taxonomy" id="3038953"/>
    <lineage>
        <taxon>Bacteria</taxon>
        <taxon>Pseudomonadati</taxon>
        <taxon>Kiritimatiellota</taxon>
        <taxon>Kiritimatiellia</taxon>
        <taxon>Kiritimatiellales</taxon>
        <taxon>Pontiellaceae</taxon>
        <taxon>Pontiella</taxon>
    </lineage>
</organism>
<dbReference type="InterPro" id="IPR036318">
    <property type="entry name" value="FAD-bd_PCMH-like_sf"/>
</dbReference>
<keyword evidence="3" id="KW-0677">Repeat</keyword>
<keyword evidence="5 7" id="KW-0129">CBS domain</keyword>
<evidence type="ECO:0000313" key="12">
    <source>
        <dbReference type="EMBL" id="MDZ8117104.1"/>
    </source>
</evidence>
<proteinExistence type="predicted"/>
<dbReference type="InterPro" id="IPR046342">
    <property type="entry name" value="CBS_dom_sf"/>
</dbReference>
<evidence type="ECO:0000313" key="13">
    <source>
        <dbReference type="Proteomes" id="UP001290861"/>
    </source>
</evidence>
<keyword evidence="2 8" id="KW-0812">Transmembrane</keyword>
<dbReference type="CDD" id="cd04590">
    <property type="entry name" value="CBS_pair_CorC_HlyC_assoc"/>
    <property type="match status" value="1"/>
</dbReference>
<dbReference type="Gene3D" id="3.30.465.10">
    <property type="match status" value="1"/>
</dbReference>
<dbReference type="SUPFAM" id="SSF56176">
    <property type="entry name" value="FAD-binding/transporter-associated domain-like"/>
    <property type="match status" value="1"/>
</dbReference>
<dbReference type="InterPro" id="IPR002550">
    <property type="entry name" value="CNNM"/>
</dbReference>
<keyword evidence="13" id="KW-1185">Reference proteome</keyword>
<evidence type="ECO:0000256" key="5">
    <source>
        <dbReference type="ARBA" id="ARBA00023122"/>
    </source>
</evidence>
<reference evidence="12 13" key="1">
    <citation type="journal article" date="2024" name="Appl. Environ. Microbiol.">
        <title>Pontiella agarivorans sp. nov., a novel marine anaerobic bacterium capable of degrading macroalgal polysaccharides and fixing nitrogen.</title>
        <authorList>
            <person name="Liu N."/>
            <person name="Kivenson V."/>
            <person name="Peng X."/>
            <person name="Cui Z."/>
            <person name="Lankiewicz T.S."/>
            <person name="Gosselin K.M."/>
            <person name="English C.J."/>
            <person name="Blair E.M."/>
            <person name="O'Malley M.A."/>
            <person name="Valentine D.L."/>
        </authorList>
    </citation>
    <scope>NUCLEOTIDE SEQUENCE [LARGE SCALE GENOMIC DNA]</scope>
    <source>
        <strain evidence="12 13">NLcol2</strain>
    </source>
</reference>
<evidence type="ECO:0000259" key="10">
    <source>
        <dbReference type="PROSITE" id="PS51371"/>
    </source>
</evidence>
<accession>A0ABU5MSC5</accession>